<dbReference type="PANTHER" id="PTHR45622">
    <property type="entry name" value="UBIQUITIN-PROTEIN LIGASE E3A-RELATED"/>
    <property type="match status" value="1"/>
</dbReference>
<dbReference type="SUPFAM" id="SSF50985">
    <property type="entry name" value="RCC1/BLIP-II"/>
    <property type="match status" value="1"/>
</dbReference>
<evidence type="ECO:0000256" key="3">
    <source>
        <dbReference type="SAM" id="MobiDB-lite"/>
    </source>
</evidence>
<evidence type="ECO:0000313" key="4">
    <source>
        <dbReference type="EMBL" id="KAF4676960.1"/>
    </source>
</evidence>
<accession>A0A7J6N0I8</accession>
<dbReference type="InterPro" id="IPR051709">
    <property type="entry name" value="Ub-ligase/GTPase-reg"/>
</dbReference>
<comment type="caution">
    <text evidence="4">The sequence shown here is derived from an EMBL/GenBank/DDBJ whole genome shotgun (WGS) entry which is preliminary data.</text>
</comment>
<feature type="region of interest" description="Disordered" evidence="3">
    <location>
        <begin position="271"/>
        <end position="297"/>
    </location>
</feature>
<dbReference type="EMBL" id="JAAPAO010000024">
    <property type="protein sequence ID" value="KAF4676960.1"/>
    <property type="molecule type" value="Genomic_DNA"/>
</dbReference>
<sequence length="501" mass="55128">MDRFLSITRRLGPTAFLSLGLFSVDHHKYSRCESSKEPQQAERISIYAMGSVGPSLDKTRRGAQRLSFLPEKQWARVTLGEEFGGAVTENGEAWVWRKRNGKNNGNSSHTGNAVVRAVTLPGEVRAVDVQSSQTALWLLGDDGYVYILQGAGTNGNKGAAVKCPAIPNDVKLSAISVSAAHFVGLDQEGGVWCFGNNSRGQCAVDPALHGSLLIAKKVSFGKKGRYVREPRAMKVAAGERHTMILDDNGEVWTWGDDTLLQLGHGDTRWAANSSSAKLPGETMKDKKPPSGTSTSRPLVTYEPFETHLRFTPTKIAELPTDFDKQQTQELSANRSGHAPEDIFAGYRTSFLVINDTPFDHIPHHEHHDAVYACGDNEKGQCGRSLQYPQQTFMRVRLPKRIQVQMVQCSSSHCAAWVKRVGHTLGGPDEGLVRDWGIYTWGENIDSKVSTSRRQRDVILPPLDVTKNFPRGRARWLATGPHGTAVIVSEPISHAIIEEDSI</sequence>
<dbReference type="PANTHER" id="PTHR45622:SF58">
    <property type="entry name" value="REGULATOR OF CHROMOSOME CONDENSATION DOMAIN-CONTAINING PROTEIN"/>
    <property type="match status" value="1"/>
</dbReference>
<evidence type="ECO:0000256" key="2">
    <source>
        <dbReference type="PROSITE-ProRule" id="PRU00235"/>
    </source>
</evidence>
<reference evidence="4 5" key="1">
    <citation type="submission" date="2020-04" db="EMBL/GenBank/DDBJ databases">
        <title>Perkinsus chesapeaki whole genome sequence.</title>
        <authorList>
            <person name="Bogema D.R."/>
        </authorList>
    </citation>
    <scope>NUCLEOTIDE SEQUENCE [LARGE SCALE GENOMIC DNA]</scope>
    <source>
        <strain evidence="4">ATCC PRA-425</strain>
    </source>
</reference>
<evidence type="ECO:0000313" key="5">
    <source>
        <dbReference type="Proteomes" id="UP000591131"/>
    </source>
</evidence>
<dbReference type="PROSITE" id="PS50012">
    <property type="entry name" value="RCC1_3"/>
    <property type="match status" value="1"/>
</dbReference>
<proteinExistence type="predicted"/>
<keyword evidence="5" id="KW-1185">Reference proteome</keyword>
<feature type="repeat" description="RCC1" evidence="2">
    <location>
        <begin position="189"/>
        <end position="248"/>
    </location>
</feature>
<gene>
    <name evidence="4" type="ORF">FOL47_004202</name>
</gene>
<name>A0A7J6N0I8_PERCH</name>
<dbReference type="InterPro" id="IPR009091">
    <property type="entry name" value="RCC1/BLIP-II"/>
</dbReference>
<dbReference type="Pfam" id="PF13540">
    <property type="entry name" value="RCC1_2"/>
    <property type="match status" value="2"/>
</dbReference>
<dbReference type="OrthoDB" id="8068875at2759"/>
<dbReference type="Gene3D" id="2.130.10.30">
    <property type="entry name" value="Regulator of chromosome condensation 1/beta-lactamase-inhibitor protein II"/>
    <property type="match status" value="2"/>
</dbReference>
<dbReference type="Proteomes" id="UP000591131">
    <property type="component" value="Unassembled WGS sequence"/>
</dbReference>
<organism evidence="4 5">
    <name type="scientific">Perkinsus chesapeaki</name>
    <name type="common">Clam parasite</name>
    <name type="synonym">Perkinsus andrewsi</name>
    <dbReference type="NCBI Taxonomy" id="330153"/>
    <lineage>
        <taxon>Eukaryota</taxon>
        <taxon>Sar</taxon>
        <taxon>Alveolata</taxon>
        <taxon>Perkinsozoa</taxon>
        <taxon>Perkinsea</taxon>
        <taxon>Perkinsida</taxon>
        <taxon>Perkinsidae</taxon>
        <taxon>Perkinsus</taxon>
    </lineage>
</organism>
<dbReference type="AlphaFoldDB" id="A0A7J6N0I8"/>
<protein>
    <submittedName>
        <fullName evidence="4">Uncharacterized protein</fullName>
    </submittedName>
</protein>
<keyword evidence="1" id="KW-0677">Repeat</keyword>
<evidence type="ECO:0000256" key="1">
    <source>
        <dbReference type="ARBA" id="ARBA00022737"/>
    </source>
</evidence>
<dbReference type="InterPro" id="IPR000408">
    <property type="entry name" value="Reg_chr_condens"/>
</dbReference>
<dbReference type="Pfam" id="PF00415">
    <property type="entry name" value="RCC1"/>
    <property type="match status" value="1"/>
</dbReference>